<evidence type="ECO:0000313" key="1">
    <source>
        <dbReference type="Proteomes" id="UP000095286"/>
    </source>
</evidence>
<proteinExistence type="predicted"/>
<evidence type="ECO:0000313" key="2">
    <source>
        <dbReference type="WBParaSite" id="RSKR_0000664000.1"/>
    </source>
</evidence>
<name>A0AC35U1K2_9BILA</name>
<dbReference type="WBParaSite" id="RSKR_0000664000.1">
    <property type="protein sequence ID" value="RSKR_0000664000.1"/>
    <property type="gene ID" value="RSKR_0000664000"/>
</dbReference>
<reference evidence="2" key="1">
    <citation type="submission" date="2016-11" db="UniProtKB">
        <authorList>
            <consortium name="WormBaseParasite"/>
        </authorList>
    </citation>
    <scope>IDENTIFICATION</scope>
    <source>
        <strain evidence="2">KR3021</strain>
    </source>
</reference>
<protein>
    <submittedName>
        <fullName evidence="2">DUF148 domain-containing protein</fullName>
    </submittedName>
</protein>
<organism evidence="1 2">
    <name type="scientific">Rhabditophanes sp. KR3021</name>
    <dbReference type="NCBI Taxonomy" id="114890"/>
    <lineage>
        <taxon>Eukaryota</taxon>
        <taxon>Metazoa</taxon>
        <taxon>Ecdysozoa</taxon>
        <taxon>Nematoda</taxon>
        <taxon>Chromadorea</taxon>
        <taxon>Rhabditida</taxon>
        <taxon>Tylenchina</taxon>
        <taxon>Panagrolaimomorpha</taxon>
        <taxon>Strongyloidoidea</taxon>
        <taxon>Alloionematidae</taxon>
        <taxon>Rhabditophanes</taxon>
    </lineage>
</organism>
<dbReference type="Proteomes" id="UP000095286">
    <property type="component" value="Unplaced"/>
</dbReference>
<accession>A0AC35U1K2</accession>
<sequence>MHQMQTIQANQNITLKQENTQVNDLLDNTTPVIKSAIVNMITRVAIGDSLDGLGPMAGQWGVSVPPINLGDLGTFNPFGRPQ</sequence>